<dbReference type="PANTHER" id="PTHR47962:SF3">
    <property type="entry name" value="LARGE ATP-DEPENDENT HELICASE-RELATED PROTEIN"/>
    <property type="match status" value="1"/>
</dbReference>
<proteinExistence type="inferred from homology"/>
<dbReference type="InterPro" id="IPR027417">
    <property type="entry name" value="P-loop_NTPase"/>
</dbReference>
<accession>A0A936ZEK7</accession>
<dbReference type="SUPFAM" id="SSF52540">
    <property type="entry name" value="P-loop containing nucleoside triphosphate hydrolases"/>
    <property type="match status" value="1"/>
</dbReference>
<keyword evidence="13" id="KW-0436">Ligase</keyword>
<dbReference type="AlphaFoldDB" id="A0A936ZEK7"/>
<dbReference type="InterPro" id="IPR045628">
    <property type="entry name" value="Lhr_WH_dom"/>
</dbReference>
<dbReference type="PROSITE" id="PS51192">
    <property type="entry name" value="HELICASE_ATP_BIND_1"/>
    <property type="match status" value="1"/>
</dbReference>
<dbReference type="GO" id="GO:0005524">
    <property type="term" value="F:ATP binding"/>
    <property type="evidence" value="ECO:0007669"/>
    <property type="project" value="UniProtKB-KW"/>
</dbReference>
<keyword evidence="1" id="KW-0547">Nucleotide-binding</keyword>
<dbReference type="InterPro" id="IPR001650">
    <property type="entry name" value="Helicase_C-like"/>
</dbReference>
<keyword evidence="2" id="KW-0227">DNA damage</keyword>
<dbReference type="Proteomes" id="UP000605848">
    <property type="component" value="Unassembled WGS sequence"/>
</dbReference>
<evidence type="ECO:0000256" key="8">
    <source>
        <dbReference type="ARBA" id="ARBA00023235"/>
    </source>
</evidence>
<keyword evidence="5" id="KW-0067">ATP-binding</keyword>
<dbReference type="Pfam" id="PF08494">
    <property type="entry name" value="DEAD_assoc"/>
    <property type="match status" value="1"/>
</dbReference>
<keyword evidence="4" id="KW-0347">Helicase</keyword>
<dbReference type="SMART" id="SM00490">
    <property type="entry name" value="HELICc"/>
    <property type="match status" value="1"/>
</dbReference>
<evidence type="ECO:0000259" key="11">
    <source>
        <dbReference type="PROSITE" id="PS51192"/>
    </source>
</evidence>
<dbReference type="GO" id="GO:0016874">
    <property type="term" value="F:ligase activity"/>
    <property type="evidence" value="ECO:0007669"/>
    <property type="project" value="UniProtKB-KW"/>
</dbReference>
<comment type="caution">
    <text evidence="13">The sequence shown here is derived from an EMBL/GenBank/DDBJ whole genome shotgun (WGS) entry which is preliminary data.</text>
</comment>
<evidence type="ECO:0000256" key="7">
    <source>
        <dbReference type="ARBA" id="ARBA00023204"/>
    </source>
</evidence>
<dbReference type="RefSeq" id="WP_202062011.1">
    <property type="nucleotide sequence ID" value="NZ_JAEQMY010000026.1"/>
</dbReference>
<organism evidence="13 14">
    <name type="scientific">Microvirga aerilata</name>
    <dbReference type="NCBI Taxonomy" id="670292"/>
    <lineage>
        <taxon>Bacteria</taxon>
        <taxon>Pseudomonadati</taxon>
        <taxon>Pseudomonadota</taxon>
        <taxon>Alphaproteobacteria</taxon>
        <taxon>Hyphomicrobiales</taxon>
        <taxon>Methylobacteriaceae</taxon>
        <taxon>Microvirga</taxon>
    </lineage>
</organism>
<evidence type="ECO:0000313" key="13">
    <source>
        <dbReference type="EMBL" id="MBL0405717.1"/>
    </source>
</evidence>
<dbReference type="Pfam" id="PF00271">
    <property type="entry name" value="Helicase_C"/>
    <property type="match status" value="1"/>
</dbReference>
<gene>
    <name evidence="13" type="ORF">JKG68_17290</name>
</gene>
<dbReference type="PROSITE" id="PS51194">
    <property type="entry name" value="HELICASE_CTER"/>
    <property type="match status" value="1"/>
</dbReference>
<evidence type="ECO:0000256" key="3">
    <source>
        <dbReference type="ARBA" id="ARBA00022801"/>
    </source>
</evidence>
<evidence type="ECO:0000256" key="6">
    <source>
        <dbReference type="ARBA" id="ARBA00023125"/>
    </source>
</evidence>
<dbReference type="GO" id="GO:0006281">
    <property type="term" value="P:DNA repair"/>
    <property type="evidence" value="ECO:0007669"/>
    <property type="project" value="UniProtKB-KW"/>
</dbReference>
<dbReference type="InterPro" id="IPR052511">
    <property type="entry name" value="ATP-dep_Helicase"/>
</dbReference>
<feature type="region of interest" description="Disordered" evidence="10">
    <location>
        <begin position="232"/>
        <end position="278"/>
    </location>
</feature>
<dbReference type="Pfam" id="PF19306">
    <property type="entry name" value="WHD_Lhr"/>
    <property type="match status" value="1"/>
</dbReference>
<dbReference type="InterPro" id="IPR014001">
    <property type="entry name" value="Helicase_ATP-bd"/>
</dbReference>
<dbReference type="PIRSF" id="PIRSF037307">
    <property type="entry name" value="Lhr-like_helic_prd"/>
    <property type="match status" value="1"/>
</dbReference>
<dbReference type="InterPro" id="IPR011545">
    <property type="entry name" value="DEAD/DEAH_box_helicase_dom"/>
</dbReference>
<dbReference type="GO" id="GO:0016887">
    <property type="term" value="F:ATP hydrolysis activity"/>
    <property type="evidence" value="ECO:0007669"/>
    <property type="project" value="TreeGrafter"/>
</dbReference>
<protein>
    <submittedName>
        <fullName evidence="13">Ligase-associated DNA damage response DEXH box helicase</fullName>
    </submittedName>
</protein>
<feature type="domain" description="Helicase ATP-binding" evidence="11">
    <location>
        <begin position="32"/>
        <end position="218"/>
    </location>
</feature>
<dbReference type="InterPro" id="IPR013701">
    <property type="entry name" value="Lhr-like_DEAD/DEAH_assoc"/>
</dbReference>
<keyword evidence="7" id="KW-0234">DNA repair</keyword>
<dbReference type="GO" id="GO:0003677">
    <property type="term" value="F:DNA binding"/>
    <property type="evidence" value="ECO:0007669"/>
    <property type="project" value="UniProtKB-KW"/>
</dbReference>
<dbReference type="InterPro" id="IPR017170">
    <property type="entry name" value="Lhr-like"/>
</dbReference>
<evidence type="ECO:0000256" key="10">
    <source>
        <dbReference type="SAM" id="MobiDB-lite"/>
    </source>
</evidence>
<sequence length="902" mass="99755">MPKASASLLPKTFRDWFKHRGWKPREHQLDLLAKAGQGRSVLLVAPTGAGKTLAGFLPSLVELAERGPGRGTAKDKRGLHTLYISPLKALATDIARNLETPVQEMALPIRIETRTGDTPSHKRARQIERPPDILLTTPEQLALLLAHAEAREFFKDLRRVVLDELHSLVTSKRGDLLSLGLARLMTIAPQATAVGLSATVREPDDLRKYLVPQRDPNISPLRGEVAPEVREGVGTATSPNVALPPHPGALTRSDPPPPKSDVSDLEEQKRISGAPEIRGEDEDRLADLVVVQGGAQPDIRMLELDARLPLAGHTASLSMPSIYELIRTHKTTLVFVNTRLQAEYTFQELWKLNEDGLAIALHHGSLDVSQRRRVEEAMAAGKLKAVVCTATLDLGIDWGDVDLVVNVGAPKGASRIMQRIGRSNHRMDEPSEAYLVPANRFEILECRAALDAVHEAAQDTPDARIGALDVLCQHILGMACADPFRLEELYEEICAAAPYAGLTWEDFEACVAFVATGGYSLRAYERFAKIVKGNDGLWRVRDARVAQQYRMNVGTIVESSMIKVRLGRSMRSRPGTVLPRGRILGEIEEGFAETLTPGDTFLFAGEVLRFEGIAEDEVLATRARAGTDPMVPSYEGGKFPLSTFLAARVRAILADPFEWDRLPPQMTEWLLQQRRRSIVPGPRDLLVETFPRANRFYMTCFPFEGRLAHQTLGMLLTRRMERAGLKPLGFVANDYGIAVYASGDIAARAGRDPGFMDELFSEDMLGDDLEDWLAESSLMKRTFRQCAVIAGLIERRFPGQQKTGKQVTISTDLVYDVLRKHEPDHVLLRAARADAATGLLDVRRLGMMLQRIRGRIIHKPLDRVSPLSVSVMLEIGRERVYSDNADEILAEAEAALLDEALA</sequence>
<evidence type="ECO:0000259" key="12">
    <source>
        <dbReference type="PROSITE" id="PS51194"/>
    </source>
</evidence>
<keyword evidence="14" id="KW-1185">Reference proteome</keyword>
<evidence type="ECO:0000256" key="4">
    <source>
        <dbReference type="ARBA" id="ARBA00022806"/>
    </source>
</evidence>
<dbReference type="EMBL" id="JAEQMY010000026">
    <property type="protein sequence ID" value="MBL0405717.1"/>
    <property type="molecule type" value="Genomic_DNA"/>
</dbReference>
<feature type="domain" description="Helicase C-terminal" evidence="12">
    <location>
        <begin position="318"/>
        <end position="465"/>
    </location>
</feature>
<evidence type="ECO:0000313" key="14">
    <source>
        <dbReference type="Proteomes" id="UP000605848"/>
    </source>
</evidence>
<evidence type="ECO:0000256" key="1">
    <source>
        <dbReference type="ARBA" id="ARBA00022741"/>
    </source>
</evidence>
<reference evidence="13" key="1">
    <citation type="submission" date="2021-01" db="EMBL/GenBank/DDBJ databases">
        <title>Microvirga sp.</title>
        <authorList>
            <person name="Kim M.K."/>
        </authorList>
    </citation>
    <scope>NUCLEOTIDE SEQUENCE</scope>
    <source>
        <strain evidence="13">5420S-16</strain>
    </source>
</reference>
<dbReference type="Gene3D" id="3.40.50.300">
    <property type="entry name" value="P-loop containing nucleotide triphosphate hydrolases"/>
    <property type="match status" value="2"/>
</dbReference>
<keyword evidence="8" id="KW-0413">Isomerase</keyword>
<keyword evidence="6" id="KW-0238">DNA-binding</keyword>
<dbReference type="PANTHER" id="PTHR47962">
    <property type="entry name" value="ATP-DEPENDENT HELICASE LHR-RELATED-RELATED"/>
    <property type="match status" value="1"/>
</dbReference>
<evidence type="ECO:0000256" key="5">
    <source>
        <dbReference type="ARBA" id="ARBA00022840"/>
    </source>
</evidence>
<dbReference type="GO" id="GO:0004386">
    <property type="term" value="F:helicase activity"/>
    <property type="evidence" value="ECO:0007669"/>
    <property type="project" value="UniProtKB-KW"/>
</dbReference>
<name>A0A936ZEK7_9HYPH</name>
<keyword evidence="3" id="KW-0378">Hydrolase</keyword>
<dbReference type="SMART" id="SM00487">
    <property type="entry name" value="DEXDc"/>
    <property type="match status" value="1"/>
</dbReference>
<comment type="similarity">
    <text evidence="9">Belongs to the Lhr helicase family. Lhr-Core subfamily.</text>
</comment>
<dbReference type="Pfam" id="PF00270">
    <property type="entry name" value="DEAD"/>
    <property type="match status" value="1"/>
</dbReference>
<evidence type="ECO:0000256" key="9">
    <source>
        <dbReference type="ARBA" id="ARBA00093467"/>
    </source>
</evidence>
<evidence type="ECO:0000256" key="2">
    <source>
        <dbReference type="ARBA" id="ARBA00022763"/>
    </source>
</evidence>